<accession>A0ACB8S426</accession>
<name>A0ACB8S426_9AGAM</name>
<evidence type="ECO:0000313" key="1">
    <source>
        <dbReference type="EMBL" id="KAI0050826.1"/>
    </source>
</evidence>
<evidence type="ECO:0000313" key="2">
    <source>
        <dbReference type="Proteomes" id="UP000814033"/>
    </source>
</evidence>
<dbReference type="Proteomes" id="UP000814033">
    <property type="component" value="Unassembled WGS sequence"/>
</dbReference>
<reference evidence="1" key="1">
    <citation type="submission" date="2021-02" db="EMBL/GenBank/DDBJ databases">
        <authorList>
            <consortium name="DOE Joint Genome Institute"/>
            <person name="Ahrendt S."/>
            <person name="Looney B.P."/>
            <person name="Miyauchi S."/>
            <person name="Morin E."/>
            <person name="Drula E."/>
            <person name="Courty P.E."/>
            <person name="Chicoki N."/>
            <person name="Fauchery L."/>
            <person name="Kohler A."/>
            <person name="Kuo A."/>
            <person name="Labutti K."/>
            <person name="Pangilinan J."/>
            <person name="Lipzen A."/>
            <person name="Riley R."/>
            <person name="Andreopoulos W."/>
            <person name="He G."/>
            <person name="Johnson J."/>
            <person name="Barry K.W."/>
            <person name="Grigoriev I.V."/>
            <person name="Nagy L."/>
            <person name="Hibbett D."/>
            <person name="Henrissat B."/>
            <person name="Matheny P.B."/>
            <person name="Labbe J."/>
            <person name="Martin F."/>
        </authorList>
    </citation>
    <scope>NUCLEOTIDE SEQUENCE</scope>
    <source>
        <strain evidence="1">FP105234-sp</strain>
    </source>
</reference>
<gene>
    <name evidence="1" type="ORF">FA95DRAFT_526553</name>
</gene>
<comment type="caution">
    <text evidence="1">The sequence shown here is derived from an EMBL/GenBank/DDBJ whole genome shotgun (WGS) entry which is preliminary data.</text>
</comment>
<keyword evidence="2" id="KW-1185">Reference proteome</keyword>
<reference evidence="1" key="2">
    <citation type="journal article" date="2022" name="New Phytol.">
        <title>Evolutionary transition to the ectomycorrhizal habit in the genomes of a hyperdiverse lineage of mushroom-forming fungi.</title>
        <authorList>
            <person name="Looney B."/>
            <person name="Miyauchi S."/>
            <person name="Morin E."/>
            <person name="Drula E."/>
            <person name="Courty P.E."/>
            <person name="Kohler A."/>
            <person name="Kuo A."/>
            <person name="LaButti K."/>
            <person name="Pangilinan J."/>
            <person name="Lipzen A."/>
            <person name="Riley R."/>
            <person name="Andreopoulos W."/>
            <person name="He G."/>
            <person name="Johnson J."/>
            <person name="Nolan M."/>
            <person name="Tritt A."/>
            <person name="Barry K.W."/>
            <person name="Grigoriev I.V."/>
            <person name="Nagy L.G."/>
            <person name="Hibbett D."/>
            <person name="Henrissat B."/>
            <person name="Matheny P.B."/>
            <person name="Labbe J."/>
            <person name="Martin F.M."/>
        </authorList>
    </citation>
    <scope>NUCLEOTIDE SEQUENCE</scope>
    <source>
        <strain evidence="1">FP105234-sp</strain>
    </source>
</reference>
<dbReference type="EMBL" id="MU275858">
    <property type="protein sequence ID" value="KAI0050826.1"/>
    <property type="molecule type" value="Genomic_DNA"/>
</dbReference>
<protein>
    <submittedName>
        <fullName evidence="1">Uncharacterized protein</fullName>
    </submittedName>
</protein>
<proteinExistence type="predicted"/>
<organism evidence="1 2">
    <name type="scientific">Auriscalpium vulgare</name>
    <dbReference type="NCBI Taxonomy" id="40419"/>
    <lineage>
        <taxon>Eukaryota</taxon>
        <taxon>Fungi</taxon>
        <taxon>Dikarya</taxon>
        <taxon>Basidiomycota</taxon>
        <taxon>Agaricomycotina</taxon>
        <taxon>Agaricomycetes</taxon>
        <taxon>Russulales</taxon>
        <taxon>Auriscalpiaceae</taxon>
        <taxon>Auriscalpium</taxon>
    </lineage>
</organism>
<sequence>MGVRDIFVFRVGIGHCSVSISSVPPMTYWFRRNCDEGAGARFRPRRLRTVVDTKNPSVRKSPFLCTIGPSIGNRCRSRQPTDMAEGCVASAAFVSSHASALISKVDSGLFPLLLRLSSTRCRGTFHVDGPRRHSLASVLSFTKSLDQIARVKAARPSS</sequence>